<evidence type="ECO:0000256" key="5">
    <source>
        <dbReference type="ARBA" id="ARBA00022825"/>
    </source>
</evidence>
<reference evidence="11" key="1">
    <citation type="journal article" date="2019" name="Environ. Microbiol.">
        <title>Fungal ecological strategies reflected in gene transcription - a case study of two litter decomposers.</title>
        <authorList>
            <person name="Barbi F."/>
            <person name="Kohler A."/>
            <person name="Barry K."/>
            <person name="Baskaran P."/>
            <person name="Daum C."/>
            <person name="Fauchery L."/>
            <person name="Ihrmark K."/>
            <person name="Kuo A."/>
            <person name="LaButti K."/>
            <person name="Lipzen A."/>
            <person name="Morin E."/>
            <person name="Grigoriev I.V."/>
            <person name="Henrissat B."/>
            <person name="Lindahl B."/>
            <person name="Martin F."/>
        </authorList>
    </citation>
    <scope>NUCLEOTIDE SEQUENCE</scope>
    <source>
        <strain evidence="11">JB14</strain>
    </source>
</reference>
<dbReference type="InterPro" id="IPR015366">
    <property type="entry name" value="S53_propep"/>
</dbReference>
<evidence type="ECO:0000256" key="1">
    <source>
        <dbReference type="ARBA" id="ARBA00004239"/>
    </source>
</evidence>
<evidence type="ECO:0000313" key="12">
    <source>
        <dbReference type="Proteomes" id="UP000799118"/>
    </source>
</evidence>
<dbReference type="GO" id="GO:0006508">
    <property type="term" value="P:proteolysis"/>
    <property type="evidence" value="ECO:0007669"/>
    <property type="project" value="UniProtKB-KW"/>
</dbReference>
<feature type="binding site" evidence="8">
    <location>
        <position position="542"/>
    </location>
    <ligand>
        <name>Ca(2+)</name>
        <dbReference type="ChEBI" id="CHEBI:29108"/>
    </ligand>
</feature>
<proteinExistence type="predicted"/>
<dbReference type="GO" id="GO:0046872">
    <property type="term" value="F:metal ion binding"/>
    <property type="evidence" value="ECO:0007669"/>
    <property type="project" value="UniProtKB-UniRule"/>
</dbReference>
<keyword evidence="5 8" id="KW-0720">Serine protease</keyword>
<protein>
    <submittedName>
        <fullName evidence="11">Family S53 protease</fullName>
    </submittedName>
</protein>
<dbReference type="Proteomes" id="UP000799118">
    <property type="component" value="Unassembled WGS sequence"/>
</dbReference>
<dbReference type="SMART" id="SM00944">
    <property type="entry name" value="Pro-kuma_activ"/>
    <property type="match status" value="1"/>
</dbReference>
<name>A0A6A4I9C7_9AGAR</name>
<dbReference type="PANTHER" id="PTHR14218:SF15">
    <property type="entry name" value="TRIPEPTIDYL-PEPTIDASE 1"/>
    <property type="match status" value="1"/>
</dbReference>
<feature type="binding site" evidence="8">
    <location>
        <position position="544"/>
    </location>
    <ligand>
        <name>Ca(2+)</name>
        <dbReference type="ChEBI" id="CHEBI:29108"/>
    </ligand>
</feature>
<dbReference type="GO" id="GO:0008240">
    <property type="term" value="F:tripeptidyl-peptidase activity"/>
    <property type="evidence" value="ECO:0007669"/>
    <property type="project" value="TreeGrafter"/>
</dbReference>
<evidence type="ECO:0000256" key="3">
    <source>
        <dbReference type="ARBA" id="ARBA00022723"/>
    </source>
</evidence>
<keyword evidence="12" id="KW-1185">Reference proteome</keyword>
<feature type="binding site" evidence="8">
    <location>
        <position position="524"/>
    </location>
    <ligand>
        <name>Ca(2+)</name>
        <dbReference type="ChEBI" id="CHEBI:29108"/>
    </ligand>
</feature>
<feature type="binding site" evidence="8">
    <location>
        <position position="523"/>
    </location>
    <ligand>
        <name>Ca(2+)</name>
        <dbReference type="ChEBI" id="CHEBI:29108"/>
    </ligand>
</feature>
<dbReference type="SUPFAM" id="SSF52743">
    <property type="entry name" value="Subtilisin-like"/>
    <property type="match status" value="1"/>
</dbReference>
<evidence type="ECO:0000256" key="2">
    <source>
        <dbReference type="ARBA" id="ARBA00022670"/>
    </source>
</evidence>
<dbReference type="EMBL" id="ML769410">
    <property type="protein sequence ID" value="KAE9405295.1"/>
    <property type="molecule type" value="Genomic_DNA"/>
</dbReference>
<keyword evidence="3 8" id="KW-0479">Metal-binding</keyword>
<organism evidence="11 12">
    <name type="scientific">Gymnopus androsaceus JB14</name>
    <dbReference type="NCBI Taxonomy" id="1447944"/>
    <lineage>
        <taxon>Eukaryota</taxon>
        <taxon>Fungi</taxon>
        <taxon>Dikarya</taxon>
        <taxon>Basidiomycota</taxon>
        <taxon>Agaricomycotina</taxon>
        <taxon>Agaricomycetes</taxon>
        <taxon>Agaricomycetidae</taxon>
        <taxon>Agaricales</taxon>
        <taxon>Marasmiineae</taxon>
        <taxon>Omphalotaceae</taxon>
        <taxon>Gymnopus</taxon>
    </lineage>
</organism>
<evidence type="ECO:0000259" key="10">
    <source>
        <dbReference type="PROSITE" id="PS51695"/>
    </source>
</evidence>
<dbReference type="InterPro" id="IPR030400">
    <property type="entry name" value="Sedolisin_dom"/>
</dbReference>
<keyword evidence="9" id="KW-0732">Signal</keyword>
<evidence type="ECO:0000313" key="11">
    <source>
        <dbReference type="EMBL" id="KAE9405295.1"/>
    </source>
</evidence>
<dbReference type="CDD" id="cd11377">
    <property type="entry name" value="Pro-peptidase_S53"/>
    <property type="match status" value="1"/>
</dbReference>
<sequence length="564" mass="60294">MVYLAALGFVLTALSTLSTTLAASIPAPRAMVVHEERELPTHFSLAGTPSPDTHINLKIALTATNMSGLEKVAWDVSTPGNSLYGQHLNYDQTRAYVVPSPETISAVTTWLNENGITNLTTSGAFNEWLGFTVPISTANSLLQANFQKFSEVGGPRELTRTLSYSIPVDLEQHIDLVYPTTDFVRLSKGAKFQVHKTSDKLATRTVPTSCQSEITPQCLQDLYGIPKTPATHSWNDNTLAVSGFLEQYAEKADLEQFLAKYRPDIPPSTTFQQEFVDGGMNPQAPLMAGDEASLDIQYTTVTLMASWTWRTSFSINDTTPGVLTTSYSFNEGDLTPALANNLCNVYMMLGACGTSILYASGDGGVSGGQSESCTTFVPTFPSTCPWVTSVGSTNLTMDGAGDLVEAAATFTSGGFSNYFSTPSYQNDAVERYLTDLGNTYSGLYNSSGRGYPDVSTNGVNFQIIMDSLPLVPPIPLSVDGTSCSSPAFASIIALINDCLIAAGKPRLGFLNPFLYSCTEVFNDITTGSNPGCGTNGFSAMKGWDPVTGLGTPNFTRLLDAALSA</sequence>
<feature type="active site" description="Charge relay system" evidence="8">
    <location>
        <position position="482"/>
    </location>
</feature>
<feature type="chain" id="PRO_5025400975" evidence="9">
    <location>
        <begin position="23"/>
        <end position="564"/>
    </location>
</feature>
<evidence type="ECO:0000256" key="9">
    <source>
        <dbReference type="SAM" id="SignalP"/>
    </source>
</evidence>
<evidence type="ECO:0000256" key="7">
    <source>
        <dbReference type="ARBA" id="ARBA00023145"/>
    </source>
</evidence>
<dbReference type="PROSITE" id="PS51695">
    <property type="entry name" value="SEDOLISIN"/>
    <property type="match status" value="1"/>
</dbReference>
<dbReference type="AlphaFoldDB" id="A0A6A4I9C7"/>
<keyword evidence="6 8" id="KW-0106">Calcium</keyword>
<gene>
    <name evidence="11" type="ORF">BT96DRAFT_988576</name>
</gene>
<keyword evidence="4 8" id="KW-0378">Hydrolase</keyword>
<dbReference type="Pfam" id="PF09286">
    <property type="entry name" value="Pro-kuma_activ"/>
    <property type="match status" value="1"/>
</dbReference>
<dbReference type="InterPro" id="IPR050819">
    <property type="entry name" value="Tripeptidyl-peptidase_I"/>
</dbReference>
<keyword evidence="2 8" id="KW-0645">Protease</keyword>
<evidence type="ECO:0000256" key="6">
    <source>
        <dbReference type="ARBA" id="ARBA00022837"/>
    </source>
</evidence>
<dbReference type="SUPFAM" id="SSF54897">
    <property type="entry name" value="Protease propeptides/inhibitors"/>
    <property type="match status" value="1"/>
</dbReference>
<feature type="domain" description="Peptidase S53" evidence="10">
    <location>
        <begin position="213"/>
        <end position="564"/>
    </location>
</feature>
<dbReference type="GO" id="GO:0004252">
    <property type="term" value="F:serine-type endopeptidase activity"/>
    <property type="evidence" value="ECO:0007669"/>
    <property type="project" value="UniProtKB-UniRule"/>
</dbReference>
<comment type="subcellular location">
    <subcellularLocation>
        <location evidence="1">Secreted</location>
        <location evidence="1">Extracellular space</location>
    </subcellularLocation>
</comment>
<feature type="signal peptide" evidence="9">
    <location>
        <begin position="1"/>
        <end position="22"/>
    </location>
</feature>
<dbReference type="OrthoDB" id="409122at2759"/>
<dbReference type="CDD" id="cd04056">
    <property type="entry name" value="Peptidases_S53"/>
    <property type="match status" value="1"/>
</dbReference>
<evidence type="ECO:0000256" key="8">
    <source>
        <dbReference type="PROSITE-ProRule" id="PRU01032"/>
    </source>
</evidence>
<dbReference type="GO" id="GO:0005576">
    <property type="term" value="C:extracellular region"/>
    <property type="evidence" value="ECO:0007669"/>
    <property type="project" value="UniProtKB-SubCell"/>
</dbReference>
<feature type="active site" description="Charge relay system" evidence="8">
    <location>
        <position position="291"/>
    </location>
</feature>
<dbReference type="Gene3D" id="3.40.50.200">
    <property type="entry name" value="Peptidase S8/S53 domain"/>
    <property type="match status" value="1"/>
</dbReference>
<evidence type="ECO:0000256" key="4">
    <source>
        <dbReference type="ARBA" id="ARBA00022801"/>
    </source>
</evidence>
<feature type="active site" description="Charge relay system" evidence="8">
    <location>
        <position position="295"/>
    </location>
</feature>
<keyword evidence="7" id="KW-0865">Zymogen</keyword>
<accession>A0A6A4I9C7</accession>
<dbReference type="PANTHER" id="PTHR14218">
    <property type="entry name" value="PROTEASE S8 TRIPEPTIDYL PEPTIDASE I CLN2"/>
    <property type="match status" value="1"/>
</dbReference>
<dbReference type="InterPro" id="IPR036852">
    <property type="entry name" value="Peptidase_S8/S53_dom_sf"/>
</dbReference>
<comment type="cofactor">
    <cofactor evidence="8">
        <name>Ca(2+)</name>
        <dbReference type="ChEBI" id="CHEBI:29108"/>
    </cofactor>
    <text evidence="8">Binds 1 Ca(2+) ion per subunit.</text>
</comment>